<keyword evidence="2" id="KW-1185">Reference proteome</keyword>
<dbReference type="RefSeq" id="WP_185966859.1">
    <property type="nucleotide sequence ID" value="NZ_JACSRA010000011.1"/>
</dbReference>
<sequence>MLKLNNKETKTYYIQDEHLLKDKVEDKHFILERDVVSFFHSAVHYVK</sequence>
<protein>
    <submittedName>
        <fullName evidence="1">Uncharacterized protein</fullName>
    </submittedName>
</protein>
<comment type="caution">
    <text evidence="1">The sequence shown here is derived from an EMBL/GenBank/DDBJ whole genome shotgun (WGS) entry which is preliminary data.</text>
</comment>
<organism evidence="1 2">
    <name type="scientific">Clostridium cibarium</name>
    <dbReference type="NCBI Taxonomy" id="2762247"/>
    <lineage>
        <taxon>Bacteria</taxon>
        <taxon>Bacillati</taxon>
        <taxon>Bacillota</taxon>
        <taxon>Clostridia</taxon>
        <taxon>Eubacteriales</taxon>
        <taxon>Clostridiaceae</taxon>
        <taxon>Clostridium</taxon>
    </lineage>
</organism>
<gene>
    <name evidence="1" type="ORF">H9661_08675</name>
</gene>
<reference evidence="1 2" key="1">
    <citation type="submission" date="2020-08" db="EMBL/GenBank/DDBJ databases">
        <title>A Genomic Blueprint of the Chicken Gut Microbiome.</title>
        <authorList>
            <person name="Gilroy R."/>
            <person name="Ravi A."/>
            <person name="Getino M."/>
            <person name="Pursley I."/>
            <person name="Horton D.L."/>
            <person name="Alikhan N.-F."/>
            <person name="Baker D."/>
            <person name="Gharbi K."/>
            <person name="Hall N."/>
            <person name="Watson M."/>
            <person name="Adriaenssens E.M."/>
            <person name="Foster-Nyarko E."/>
            <person name="Jarju S."/>
            <person name="Secka A."/>
            <person name="Antonio M."/>
            <person name="Oren A."/>
            <person name="Chaudhuri R."/>
            <person name="La Ragione R.M."/>
            <person name="Hildebrand F."/>
            <person name="Pallen M.J."/>
        </authorList>
    </citation>
    <scope>NUCLEOTIDE SEQUENCE [LARGE SCALE GENOMIC DNA]</scope>
    <source>
        <strain evidence="1 2">Sa3CVN1</strain>
    </source>
</reference>
<dbReference type="EMBL" id="JACSRA010000011">
    <property type="protein sequence ID" value="MBD7911428.1"/>
    <property type="molecule type" value="Genomic_DNA"/>
</dbReference>
<name>A0ABR8PTB4_9CLOT</name>
<evidence type="ECO:0000313" key="1">
    <source>
        <dbReference type="EMBL" id="MBD7911428.1"/>
    </source>
</evidence>
<dbReference type="Proteomes" id="UP000627781">
    <property type="component" value="Unassembled WGS sequence"/>
</dbReference>
<evidence type="ECO:0000313" key="2">
    <source>
        <dbReference type="Proteomes" id="UP000627781"/>
    </source>
</evidence>
<proteinExistence type="predicted"/>
<accession>A0ABR8PTB4</accession>